<keyword evidence="1" id="KW-0472">Membrane</keyword>
<dbReference type="Proteomes" id="UP000248066">
    <property type="component" value="Unassembled WGS sequence"/>
</dbReference>
<dbReference type="RefSeq" id="WP_110519908.1">
    <property type="nucleotide sequence ID" value="NZ_PDOF01000002.1"/>
</dbReference>
<dbReference type="OrthoDB" id="2157633at2"/>
<feature type="transmembrane region" description="Helical" evidence="1">
    <location>
        <begin position="72"/>
        <end position="93"/>
    </location>
</feature>
<evidence type="ECO:0000313" key="2">
    <source>
        <dbReference type="EMBL" id="PYZ96332.1"/>
    </source>
</evidence>
<comment type="caution">
    <text evidence="2">The sequence shown here is derived from an EMBL/GenBank/DDBJ whole genome shotgun (WGS) entry which is preliminary data.</text>
</comment>
<organism evidence="2 3">
    <name type="scientific">Alteribacter lacisalsi</name>
    <dbReference type="NCBI Taxonomy" id="2045244"/>
    <lineage>
        <taxon>Bacteria</taxon>
        <taxon>Bacillati</taxon>
        <taxon>Bacillota</taxon>
        <taxon>Bacilli</taxon>
        <taxon>Bacillales</taxon>
        <taxon>Bacillaceae</taxon>
        <taxon>Alteribacter</taxon>
    </lineage>
</organism>
<dbReference type="EMBL" id="PDOF01000002">
    <property type="protein sequence ID" value="PYZ96332.1"/>
    <property type="molecule type" value="Genomic_DNA"/>
</dbReference>
<keyword evidence="1" id="KW-1133">Transmembrane helix</keyword>
<evidence type="ECO:0000313" key="3">
    <source>
        <dbReference type="Proteomes" id="UP000248066"/>
    </source>
</evidence>
<name>A0A2W0HHC6_9BACI</name>
<sequence length="102" mass="11092">MGIVEALWPLVVMGAVVVFVILRLKQKQEQGTMGKMKSKEAQAWLDSSIPLGMIAGSLLGLVAGVMLPFSLLTAWVVGTAAGYLGGYFVYEYFSRKKSSEQF</sequence>
<proteinExistence type="predicted"/>
<keyword evidence="1" id="KW-0812">Transmembrane</keyword>
<dbReference type="AlphaFoldDB" id="A0A2W0HHC6"/>
<evidence type="ECO:0000256" key="1">
    <source>
        <dbReference type="SAM" id="Phobius"/>
    </source>
</evidence>
<reference evidence="2 3" key="1">
    <citation type="submission" date="2017-10" db="EMBL/GenBank/DDBJ databases">
        <title>Bacillus sp. nov., a halophilic bacterium isolated from a Yangshapao Lake.</title>
        <authorList>
            <person name="Wang H."/>
        </authorList>
    </citation>
    <scope>NUCLEOTIDE SEQUENCE [LARGE SCALE GENOMIC DNA]</scope>
    <source>
        <strain evidence="2 3">YSP-3</strain>
    </source>
</reference>
<protein>
    <submittedName>
        <fullName evidence="2">Uncharacterized protein</fullName>
    </submittedName>
</protein>
<gene>
    <name evidence="2" type="ORF">CR205_11420</name>
</gene>
<accession>A0A2W0HHC6</accession>
<keyword evidence="3" id="KW-1185">Reference proteome</keyword>
<feature type="transmembrane region" description="Helical" evidence="1">
    <location>
        <begin position="6"/>
        <end position="24"/>
    </location>
</feature>
<feature type="transmembrane region" description="Helical" evidence="1">
    <location>
        <begin position="44"/>
        <end position="66"/>
    </location>
</feature>